<dbReference type="OrthoDB" id="9813938at2"/>
<dbReference type="GO" id="GO:0006412">
    <property type="term" value="P:translation"/>
    <property type="evidence" value="ECO:0007669"/>
    <property type="project" value="UniProtKB-UniRule"/>
</dbReference>
<keyword evidence="1" id="KW-0436">Ligase</keyword>
<dbReference type="InterPro" id="IPR003837">
    <property type="entry name" value="GatC"/>
</dbReference>
<evidence type="ECO:0000256" key="1">
    <source>
        <dbReference type="HAMAP-Rule" id="MF_00122"/>
    </source>
</evidence>
<dbReference type="GO" id="GO:0005524">
    <property type="term" value="F:ATP binding"/>
    <property type="evidence" value="ECO:0007669"/>
    <property type="project" value="UniProtKB-KW"/>
</dbReference>
<dbReference type="PANTHER" id="PTHR15004">
    <property type="entry name" value="GLUTAMYL-TRNA(GLN) AMIDOTRANSFERASE SUBUNIT C, MITOCHONDRIAL"/>
    <property type="match status" value="1"/>
</dbReference>
<comment type="catalytic activity">
    <reaction evidence="1">
        <text>L-aspartyl-tRNA(Asn) + L-glutamine + ATP + H2O = L-asparaginyl-tRNA(Asn) + L-glutamate + ADP + phosphate + 2 H(+)</text>
        <dbReference type="Rhea" id="RHEA:14513"/>
        <dbReference type="Rhea" id="RHEA-COMP:9674"/>
        <dbReference type="Rhea" id="RHEA-COMP:9677"/>
        <dbReference type="ChEBI" id="CHEBI:15377"/>
        <dbReference type="ChEBI" id="CHEBI:15378"/>
        <dbReference type="ChEBI" id="CHEBI:29985"/>
        <dbReference type="ChEBI" id="CHEBI:30616"/>
        <dbReference type="ChEBI" id="CHEBI:43474"/>
        <dbReference type="ChEBI" id="CHEBI:58359"/>
        <dbReference type="ChEBI" id="CHEBI:78515"/>
        <dbReference type="ChEBI" id="CHEBI:78516"/>
        <dbReference type="ChEBI" id="CHEBI:456216"/>
    </reaction>
</comment>
<dbReference type="EMBL" id="SDHZ01000002">
    <property type="protein sequence ID" value="RXK83045.1"/>
    <property type="molecule type" value="Genomic_DNA"/>
</dbReference>
<dbReference type="AlphaFoldDB" id="A0A4Q1D3S4"/>
<comment type="catalytic activity">
    <reaction evidence="1">
        <text>L-glutamyl-tRNA(Gln) + L-glutamine + ATP + H2O = L-glutaminyl-tRNA(Gln) + L-glutamate + ADP + phosphate + H(+)</text>
        <dbReference type="Rhea" id="RHEA:17521"/>
        <dbReference type="Rhea" id="RHEA-COMP:9681"/>
        <dbReference type="Rhea" id="RHEA-COMP:9684"/>
        <dbReference type="ChEBI" id="CHEBI:15377"/>
        <dbReference type="ChEBI" id="CHEBI:15378"/>
        <dbReference type="ChEBI" id="CHEBI:29985"/>
        <dbReference type="ChEBI" id="CHEBI:30616"/>
        <dbReference type="ChEBI" id="CHEBI:43474"/>
        <dbReference type="ChEBI" id="CHEBI:58359"/>
        <dbReference type="ChEBI" id="CHEBI:78520"/>
        <dbReference type="ChEBI" id="CHEBI:78521"/>
        <dbReference type="ChEBI" id="CHEBI:456216"/>
    </reaction>
</comment>
<protein>
    <recommendedName>
        <fullName evidence="1">Aspartyl/glutamyl-tRNA(Asn/Gln) amidotransferase subunit C</fullName>
        <shortName evidence="1">Asp/Glu-ADT subunit C</shortName>
        <ecNumber evidence="1">6.3.5.-</ecNumber>
    </recommendedName>
</protein>
<comment type="similarity">
    <text evidence="1">Belongs to the GatC family.</text>
</comment>
<dbReference type="RefSeq" id="WP_129003966.1">
    <property type="nucleotide sequence ID" value="NZ_SDHZ01000002.1"/>
</dbReference>
<reference evidence="2 3" key="1">
    <citation type="submission" date="2019-01" db="EMBL/GenBank/DDBJ databases">
        <title>Filimonas sp. strain TTM-71.</title>
        <authorList>
            <person name="Chen W.-M."/>
        </authorList>
    </citation>
    <scope>NUCLEOTIDE SEQUENCE [LARGE SCALE GENOMIC DNA]</scope>
    <source>
        <strain evidence="2 3">TTM-71</strain>
    </source>
</reference>
<keyword evidence="1" id="KW-0547">Nucleotide-binding</keyword>
<dbReference type="GO" id="GO:0006450">
    <property type="term" value="P:regulation of translational fidelity"/>
    <property type="evidence" value="ECO:0007669"/>
    <property type="project" value="InterPro"/>
</dbReference>
<keyword evidence="1" id="KW-0648">Protein biosynthesis</keyword>
<keyword evidence="2" id="KW-0808">Transferase</keyword>
<organism evidence="2 3">
    <name type="scientific">Filimonas effusa</name>
    <dbReference type="NCBI Taxonomy" id="2508721"/>
    <lineage>
        <taxon>Bacteria</taxon>
        <taxon>Pseudomonadati</taxon>
        <taxon>Bacteroidota</taxon>
        <taxon>Chitinophagia</taxon>
        <taxon>Chitinophagales</taxon>
        <taxon>Chitinophagaceae</taxon>
        <taxon>Filimonas</taxon>
    </lineage>
</organism>
<sequence>MEITENVFDQLAHLSRLQFNEAERAEIKTDLQRMISFVDKLNEVDTTGVPPLLHMSNAINVWREDKVTAGEGRDQALLNAPEQQNGFFQVPKVIKK</sequence>
<dbReference type="HAMAP" id="MF_00122">
    <property type="entry name" value="GatC"/>
    <property type="match status" value="1"/>
</dbReference>
<dbReference type="Pfam" id="PF02686">
    <property type="entry name" value="GatC"/>
    <property type="match status" value="1"/>
</dbReference>
<keyword evidence="3" id="KW-1185">Reference proteome</keyword>
<keyword evidence="1" id="KW-0067">ATP-binding</keyword>
<proteinExistence type="inferred from homology"/>
<dbReference type="GO" id="GO:0050567">
    <property type="term" value="F:glutaminyl-tRNA synthase (glutamine-hydrolyzing) activity"/>
    <property type="evidence" value="ECO:0007669"/>
    <property type="project" value="UniProtKB-UniRule"/>
</dbReference>
<accession>A0A4Q1D3S4</accession>
<dbReference type="PANTHER" id="PTHR15004:SF0">
    <property type="entry name" value="GLUTAMYL-TRNA(GLN) AMIDOTRANSFERASE SUBUNIT C, MITOCHONDRIAL"/>
    <property type="match status" value="1"/>
</dbReference>
<dbReference type="GO" id="GO:0050566">
    <property type="term" value="F:asparaginyl-tRNA synthase (glutamine-hydrolyzing) activity"/>
    <property type="evidence" value="ECO:0007669"/>
    <property type="project" value="RHEA"/>
</dbReference>
<dbReference type="EC" id="6.3.5.-" evidence="1"/>
<comment type="function">
    <text evidence="1">Allows the formation of correctly charged Asn-tRNA(Asn) or Gln-tRNA(Gln) through the transamidation of misacylated Asp-tRNA(Asn) or Glu-tRNA(Gln) in organisms which lack either or both of asparaginyl-tRNA or glutaminyl-tRNA synthetases. The reaction takes place in the presence of glutamine and ATP through an activated phospho-Asp-tRNA(Asn) or phospho-Glu-tRNA(Gln).</text>
</comment>
<dbReference type="Proteomes" id="UP000290545">
    <property type="component" value="Unassembled WGS sequence"/>
</dbReference>
<evidence type="ECO:0000313" key="3">
    <source>
        <dbReference type="Proteomes" id="UP000290545"/>
    </source>
</evidence>
<name>A0A4Q1D3S4_9BACT</name>
<dbReference type="GO" id="GO:0070681">
    <property type="term" value="P:glutaminyl-tRNAGln biosynthesis via transamidation"/>
    <property type="evidence" value="ECO:0007669"/>
    <property type="project" value="TreeGrafter"/>
</dbReference>
<dbReference type="SUPFAM" id="SSF141000">
    <property type="entry name" value="Glu-tRNAGln amidotransferase C subunit"/>
    <property type="match status" value="1"/>
</dbReference>
<gene>
    <name evidence="1 2" type="primary">gatC</name>
    <name evidence="2" type="ORF">ESB13_13040</name>
</gene>
<comment type="subunit">
    <text evidence="1">Heterotrimer of A, B and C subunits.</text>
</comment>
<dbReference type="NCBIfam" id="TIGR00135">
    <property type="entry name" value="gatC"/>
    <property type="match status" value="1"/>
</dbReference>
<comment type="caution">
    <text evidence="2">The sequence shown here is derived from an EMBL/GenBank/DDBJ whole genome shotgun (WGS) entry which is preliminary data.</text>
</comment>
<dbReference type="Gene3D" id="1.10.20.60">
    <property type="entry name" value="Glu-tRNAGln amidotransferase C subunit, N-terminal domain"/>
    <property type="match status" value="1"/>
</dbReference>
<evidence type="ECO:0000313" key="2">
    <source>
        <dbReference type="EMBL" id="RXK83045.1"/>
    </source>
</evidence>
<dbReference type="GO" id="GO:0016740">
    <property type="term" value="F:transferase activity"/>
    <property type="evidence" value="ECO:0007669"/>
    <property type="project" value="UniProtKB-KW"/>
</dbReference>
<dbReference type="InterPro" id="IPR036113">
    <property type="entry name" value="Asp/Glu-ADT_sf_sub_c"/>
</dbReference>